<keyword evidence="3" id="KW-0808">Transferase</keyword>
<dbReference type="Proteomes" id="UP000022447">
    <property type="component" value="Unassembled WGS sequence"/>
</dbReference>
<evidence type="ECO:0000256" key="2">
    <source>
        <dbReference type="ARBA" id="ARBA00022676"/>
    </source>
</evidence>
<keyword evidence="6" id="KW-1185">Reference proteome</keyword>
<dbReference type="InterPro" id="IPR001173">
    <property type="entry name" value="Glyco_trans_2-like"/>
</dbReference>
<dbReference type="PANTHER" id="PTHR43179">
    <property type="entry name" value="RHAMNOSYLTRANSFERASE WBBL"/>
    <property type="match status" value="1"/>
</dbReference>
<comment type="similarity">
    <text evidence="1">Belongs to the glycosyltransferase 2 family.</text>
</comment>
<dbReference type="STRING" id="1449350.OCH239_12635"/>
<dbReference type="OrthoDB" id="9771846at2"/>
<sequence length="355" mass="38781">MSLPHLGVVLVTFNSTGVIRECLESLLASVGVRLSIVVVDNASTDGTPDLLRKWARGDSDADIDGLPFVLKPTAKPVTLHRTASIEESDHSIALLETGSNLGFAGGVNYGIAALAELDSCDRFWVLNPDCVSPPGTASAFAIEPGPPEGFSIMGGRVLYLDRPDMIQIDGGTVTRWSGITNNLALFASHADTPPSNPAQMDFITGASMVISRTFYETVGPMREDYFLYYEEVDWALRRDDLPLAYCPDGVVYHEGGSAIGSATHNRPAAPFALYFKHRARMMFMRRFFPNRLISAHIWTLAKAGQLAGKGYRNEAAALLAGAFGRKPPLHVAHRLPDELWQNILESKDFRTKEDT</sequence>
<dbReference type="Gene3D" id="3.90.550.10">
    <property type="entry name" value="Spore Coat Polysaccharide Biosynthesis Protein SpsA, Chain A"/>
    <property type="match status" value="1"/>
</dbReference>
<dbReference type="eggNOG" id="COG1216">
    <property type="taxonomic scope" value="Bacteria"/>
</dbReference>
<dbReference type="EMBL" id="JALZ01000032">
    <property type="protein sequence ID" value="ETX13218.1"/>
    <property type="molecule type" value="Genomic_DNA"/>
</dbReference>
<dbReference type="PANTHER" id="PTHR43179:SF12">
    <property type="entry name" value="GALACTOFURANOSYLTRANSFERASE GLFT2"/>
    <property type="match status" value="1"/>
</dbReference>
<evidence type="ECO:0000256" key="1">
    <source>
        <dbReference type="ARBA" id="ARBA00006739"/>
    </source>
</evidence>
<keyword evidence="2" id="KW-0328">Glycosyltransferase</keyword>
<evidence type="ECO:0000256" key="3">
    <source>
        <dbReference type="ARBA" id="ARBA00022679"/>
    </source>
</evidence>
<dbReference type="GO" id="GO:0016757">
    <property type="term" value="F:glycosyltransferase activity"/>
    <property type="evidence" value="ECO:0007669"/>
    <property type="project" value="UniProtKB-KW"/>
</dbReference>
<dbReference type="AlphaFoldDB" id="X7EDL1"/>
<evidence type="ECO:0000259" key="4">
    <source>
        <dbReference type="Pfam" id="PF00535"/>
    </source>
</evidence>
<dbReference type="SUPFAM" id="SSF53448">
    <property type="entry name" value="Nucleotide-diphospho-sugar transferases"/>
    <property type="match status" value="1"/>
</dbReference>
<gene>
    <name evidence="5" type="ORF">OCH239_12635</name>
</gene>
<feature type="domain" description="Glycosyltransferase 2-like" evidence="4">
    <location>
        <begin position="8"/>
        <end position="58"/>
    </location>
</feature>
<evidence type="ECO:0000313" key="6">
    <source>
        <dbReference type="Proteomes" id="UP000022447"/>
    </source>
</evidence>
<proteinExistence type="inferred from homology"/>
<protein>
    <recommendedName>
        <fullName evidence="4">Glycosyltransferase 2-like domain-containing protein</fullName>
    </recommendedName>
</protein>
<dbReference type="InterPro" id="IPR029044">
    <property type="entry name" value="Nucleotide-diphossugar_trans"/>
</dbReference>
<comment type="caution">
    <text evidence="5">The sequence shown here is derived from an EMBL/GenBank/DDBJ whole genome shotgun (WGS) entry which is preliminary data.</text>
</comment>
<reference evidence="5 6" key="1">
    <citation type="submission" date="2014-01" db="EMBL/GenBank/DDBJ databases">
        <title>Roseivivax halodurans JCM 10272 Genome Sequencing.</title>
        <authorList>
            <person name="Lai Q."/>
            <person name="Li G."/>
            <person name="Shao Z."/>
        </authorList>
    </citation>
    <scope>NUCLEOTIDE SEQUENCE [LARGE SCALE GENOMIC DNA]</scope>
    <source>
        <strain evidence="5 6">JCM 10272</strain>
    </source>
</reference>
<dbReference type="Pfam" id="PF00535">
    <property type="entry name" value="Glycos_transf_2"/>
    <property type="match status" value="1"/>
</dbReference>
<evidence type="ECO:0000313" key="5">
    <source>
        <dbReference type="EMBL" id="ETX13218.1"/>
    </source>
</evidence>
<dbReference type="RefSeq" id="WP_051489580.1">
    <property type="nucleotide sequence ID" value="NZ_JALZ01000032.1"/>
</dbReference>
<organism evidence="5 6">
    <name type="scientific">Roseivivax halodurans JCM 10272</name>
    <dbReference type="NCBI Taxonomy" id="1449350"/>
    <lineage>
        <taxon>Bacteria</taxon>
        <taxon>Pseudomonadati</taxon>
        <taxon>Pseudomonadota</taxon>
        <taxon>Alphaproteobacteria</taxon>
        <taxon>Rhodobacterales</taxon>
        <taxon>Roseobacteraceae</taxon>
        <taxon>Roseivivax</taxon>
    </lineage>
</organism>
<accession>X7EDL1</accession>
<name>X7EDL1_9RHOB</name>